<accession>A0A550JL24</accession>
<dbReference type="EMBL" id="VJVV01000001">
    <property type="protein sequence ID" value="TRO83892.1"/>
    <property type="molecule type" value="Genomic_DNA"/>
</dbReference>
<gene>
    <name evidence="2" type="ORF">FL622_01545</name>
</gene>
<dbReference type="AlphaFoldDB" id="A0A550JL24"/>
<reference evidence="2 3" key="1">
    <citation type="submission" date="2019-07" db="EMBL/GenBank/DDBJ databases">
        <title>Insights of Desulfuromonas acetexigens electromicrobiology.</title>
        <authorList>
            <person name="Katuri K."/>
            <person name="Sapireddy V."/>
            <person name="Shaw D.R."/>
            <person name="Saikaly P."/>
        </authorList>
    </citation>
    <scope>NUCLEOTIDE SEQUENCE [LARGE SCALE GENOMIC DNA]</scope>
    <source>
        <strain evidence="2 3">2873</strain>
    </source>
</reference>
<evidence type="ECO:0000313" key="3">
    <source>
        <dbReference type="Proteomes" id="UP000317155"/>
    </source>
</evidence>
<dbReference type="PANTHER" id="PTHR30005">
    <property type="entry name" value="EXOPOLYPHOSPHATASE"/>
    <property type="match status" value="1"/>
</dbReference>
<dbReference type="InterPro" id="IPR043129">
    <property type="entry name" value="ATPase_NBD"/>
</dbReference>
<evidence type="ECO:0000259" key="1">
    <source>
        <dbReference type="Pfam" id="PF02541"/>
    </source>
</evidence>
<dbReference type="Gene3D" id="3.30.420.40">
    <property type="match status" value="1"/>
</dbReference>
<dbReference type="OrthoDB" id="9793035at2"/>
<dbReference type="GO" id="GO:0016462">
    <property type="term" value="F:pyrophosphatase activity"/>
    <property type="evidence" value="ECO:0007669"/>
    <property type="project" value="TreeGrafter"/>
</dbReference>
<feature type="domain" description="Ppx/GppA phosphatase N-terminal" evidence="1">
    <location>
        <begin position="19"/>
        <end position="297"/>
    </location>
</feature>
<dbReference type="InterPro" id="IPR003695">
    <property type="entry name" value="Ppx_GppA_N"/>
</dbReference>
<organism evidence="2 3">
    <name type="scientific">Trichloromonas acetexigens</name>
    <dbReference type="NCBI Taxonomy" id="38815"/>
    <lineage>
        <taxon>Bacteria</taxon>
        <taxon>Pseudomonadati</taxon>
        <taxon>Thermodesulfobacteriota</taxon>
        <taxon>Desulfuromonadia</taxon>
        <taxon>Desulfuromonadales</taxon>
        <taxon>Trichloromonadaceae</taxon>
        <taxon>Trichloromonas</taxon>
    </lineage>
</organism>
<dbReference type="CDD" id="cd24054">
    <property type="entry name" value="ASKHA_NBD_AaPPX-GppA_MtPPX2-like"/>
    <property type="match status" value="1"/>
</dbReference>
<dbReference type="RefSeq" id="WP_092052751.1">
    <property type="nucleotide sequence ID" value="NZ_FOJJ01000001.1"/>
</dbReference>
<dbReference type="Proteomes" id="UP000317155">
    <property type="component" value="Unassembled WGS sequence"/>
</dbReference>
<dbReference type="InterPro" id="IPR050273">
    <property type="entry name" value="GppA/Ppx_hydrolase"/>
</dbReference>
<evidence type="ECO:0000313" key="2">
    <source>
        <dbReference type="EMBL" id="TRO83892.1"/>
    </source>
</evidence>
<dbReference type="PANTHER" id="PTHR30005:SF0">
    <property type="entry name" value="RETROGRADE REGULATION PROTEIN 2"/>
    <property type="match status" value="1"/>
</dbReference>
<dbReference type="Pfam" id="PF02541">
    <property type="entry name" value="Ppx-GppA"/>
    <property type="match status" value="1"/>
</dbReference>
<comment type="caution">
    <text evidence="2">The sequence shown here is derived from an EMBL/GenBank/DDBJ whole genome shotgun (WGS) entry which is preliminary data.</text>
</comment>
<sequence length="301" mass="32579">MLGAIDIGTNTVRMLLAEVGPEGLAPVRYERSITRLGGGFCPVKGLAPDARDRTLCALRAMKACLDAHNVPRLRAVGTQALRLAANGADFVHAIRQELGIAIEIISGDEEARLSALGVREALHPRPPSSLIFDIGGGSTEFILLEGEERRFVRSYPLGVVRLAESSENPDEVIDGILDRLEGDLREAGIELVDTTALVGTAGTVTTIAALDLEMTDYDWRRVNNHRVSRGRVEDFLHRLRPMSVAEREALPGMEKGRGDLIVPGLSIVSGLLHRFDNQEIIVSDFGLLEGIVVDLAHASVN</sequence>
<name>A0A550JL24_9BACT</name>
<protein>
    <submittedName>
        <fullName evidence="2">Ppx/GppA family phosphatase</fullName>
    </submittedName>
</protein>
<keyword evidence="3" id="KW-1185">Reference proteome</keyword>
<dbReference type="SUPFAM" id="SSF53067">
    <property type="entry name" value="Actin-like ATPase domain"/>
    <property type="match status" value="2"/>
</dbReference>
<proteinExistence type="predicted"/>
<dbReference type="Gene3D" id="3.30.420.150">
    <property type="entry name" value="Exopolyphosphatase. Domain 2"/>
    <property type="match status" value="1"/>
</dbReference>